<comment type="caution">
    <text evidence="9">The sequence shown here is derived from an EMBL/GenBank/DDBJ whole genome shotgun (WGS) entry which is preliminary data.</text>
</comment>
<comment type="similarity">
    <text evidence="5">Belongs to the SAT4 family.</text>
</comment>
<reference evidence="9" key="1">
    <citation type="submission" date="2023-10" db="EMBL/GenBank/DDBJ databases">
        <authorList>
            <person name="Hackl T."/>
        </authorList>
    </citation>
    <scope>NUCLEOTIDE SEQUENCE</scope>
</reference>
<feature type="transmembrane region" description="Helical" evidence="7">
    <location>
        <begin position="145"/>
        <end position="165"/>
    </location>
</feature>
<feature type="domain" description="Rhodopsin" evidence="8">
    <location>
        <begin position="49"/>
        <end position="293"/>
    </location>
</feature>
<evidence type="ECO:0000313" key="10">
    <source>
        <dbReference type="Proteomes" id="UP001295740"/>
    </source>
</evidence>
<keyword evidence="4 7" id="KW-0472">Membrane</keyword>
<evidence type="ECO:0000256" key="2">
    <source>
        <dbReference type="ARBA" id="ARBA00022692"/>
    </source>
</evidence>
<keyword evidence="2 7" id="KW-0812">Transmembrane</keyword>
<feature type="transmembrane region" description="Helical" evidence="7">
    <location>
        <begin position="228"/>
        <end position="247"/>
    </location>
</feature>
<dbReference type="InterPro" id="IPR052337">
    <property type="entry name" value="SAT4-like"/>
</dbReference>
<evidence type="ECO:0000259" key="8">
    <source>
        <dbReference type="Pfam" id="PF20684"/>
    </source>
</evidence>
<feature type="transmembrane region" description="Helical" evidence="7">
    <location>
        <begin position="105"/>
        <end position="133"/>
    </location>
</feature>
<dbReference type="PANTHER" id="PTHR33048">
    <property type="entry name" value="PTH11-LIKE INTEGRAL MEMBRANE PROTEIN (AFU_ORTHOLOGUE AFUA_5G11245)"/>
    <property type="match status" value="1"/>
</dbReference>
<dbReference type="Pfam" id="PF20684">
    <property type="entry name" value="Fung_rhodopsin"/>
    <property type="match status" value="1"/>
</dbReference>
<proteinExistence type="inferred from homology"/>
<dbReference type="GO" id="GO:0016020">
    <property type="term" value="C:membrane"/>
    <property type="evidence" value="ECO:0007669"/>
    <property type="project" value="UniProtKB-SubCell"/>
</dbReference>
<evidence type="ECO:0000256" key="4">
    <source>
        <dbReference type="ARBA" id="ARBA00023136"/>
    </source>
</evidence>
<evidence type="ECO:0000256" key="3">
    <source>
        <dbReference type="ARBA" id="ARBA00022989"/>
    </source>
</evidence>
<evidence type="ECO:0000256" key="5">
    <source>
        <dbReference type="ARBA" id="ARBA00038359"/>
    </source>
</evidence>
<dbReference type="EMBL" id="CAUWAG010000012">
    <property type="protein sequence ID" value="CAJ2508491.1"/>
    <property type="molecule type" value="Genomic_DNA"/>
</dbReference>
<gene>
    <name evidence="9" type="ORF">KHLLAP_LOCUS8959</name>
</gene>
<evidence type="ECO:0000256" key="7">
    <source>
        <dbReference type="SAM" id="Phobius"/>
    </source>
</evidence>
<name>A0AAI8YKV6_9PEZI</name>
<feature type="transmembrane region" description="Helical" evidence="7">
    <location>
        <begin position="30"/>
        <end position="52"/>
    </location>
</feature>
<keyword evidence="10" id="KW-1185">Reference proteome</keyword>
<keyword evidence="3 7" id="KW-1133">Transmembrane helix</keyword>
<evidence type="ECO:0000313" key="9">
    <source>
        <dbReference type="EMBL" id="CAJ2508491.1"/>
    </source>
</evidence>
<evidence type="ECO:0000256" key="1">
    <source>
        <dbReference type="ARBA" id="ARBA00004141"/>
    </source>
</evidence>
<protein>
    <submittedName>
        <fullName evidence="9">Uu.00g135170.m01.CDS01</fullName>
    </submittedName>
</protein>
<evidence type="ECO:0000256" key="6">
    <source>
        <dbReference type="SAM" id="MobiDB-lite"/>
    </source>
</evidence>
<feature type="transmembrane region" description="Helical" evidence="7">
    <location>
        <begin position="267"/>
        <end position="287"/>
    </location>
</feature>
<feature type="region of interest" description="Disordered" evidence="6">
    <location>
        <begin position="1"/>
        <end position="24"/>
    </location>
</feature>
<dbReference type="Proteomes" id="UP001295740">
    <property type="component" value="Unassembled WGS sequence"/>
</dbReference>
<feature type="transmembrane region" description="Helical" evidence="7">
    <location>
        <begin position="196"/>
        <end position="216"/>
    </location>
</feature>
<dbReference type="PANTHER" id="PTHR33048:SF47">
    <property type="entry name" value="INTEGRAL MEMBRANE PROTEIN-RELATED"/>
    <property type="match status" value="1"/>
</dbReference>
<feature type="transmembrane region" description="Helical" evidence="7">
    <location>
        <begin position="64"/>
        <end position="85"/>
    </location>
</feature>
<comment type="subcellular location">
    <subcellularLocation>
        <location evidence="1">Membrane</location>
        <topology evidence="1">Multi-pass membrane protein</topology>
    </subcellularLocation>
</comment>
<dbReference type="InterPro" id="IPR049326">
    <property type="entry name" value="Rhodopsin_dom_fungi"/>
</dbReference>
<organism evidence="9 10">
    <name type="scientific">Anthostomella pinea</name>
    <dbReference type="NCBI Taxonomy" id="933095"/>
    <lineage>
        <taxon>Eukaryota</taxon>
        <taxon>Fungi</taxon>
        <taxon>Dikarya</taxon>
        <taxon>Ascomycota</taxon>
        <taxon>Pezizomycotina</taxon>
        <taxon>Sordariomycetes</taxon>
        <taxon>Xylariomycetidae</taxon>
        <taxon>Xylariales</taxon>
        <taxon>Xylariaceae</taxon>
        <taxon>Anthostomella</taxon>
    </lineage>
</organism>
<sequence length="389" mass="43348">MSSQDLTAALSAKGNPQATPPYPDHDQGPLLVRVVWVLIGISAATVLGRLWTKLQKTHRLYWDDFLMLVALAFGIVFSSMVTVAVSSGLGRHMLYLSEAEHMETLHIGTLSLAYAFLSPMAGRMAFCVTLLYLAGTDPKVKKWPIWTMLTLQFVVNVATIIVFYSQCGSDINLLWSMTDETYTKCGNPQIQTDFGYFQGAFNTLTDLFLTALPAILIEHTRLSVKAKLGLACLLCLSILAMIASIVKTYEARALSEVLDYTWDLCPYVIWLSIELNVVIIVSSIPLLRPLFRRTIQQRVERQHQQGWATSTFDSVFSKKGLSRVDSQEYIVRQHGSHYPPIQMRGIGNNGITVTTEVSVTFQPTDMPYVHAALVGLVQGEIANPRQAQR</sequence>
<dbReference type="AlphaFoldDB" id="A0AAI8YKV6"/>
<accession>A0AAI8YKV6</accession>